<organism evidence="1">
    <name type="scientific">marine metagenome</name>
    <dbReference type="NCBI Taxonomy" id="408172"/>
    <lineage>
        <taxon>unclassified sequences</taxon>
        <taxon>metagenomes</taxon>
        <taxon>ecological metagenomes</taxon>
    </lineage>
</organism>
<dbReference type="AlphaFoldDB" id="A0A381Z805"/>
<gene>
    <name evidence="1" type="ORF">METZ01_LOCUS138269</name>
</gene>
<reference evidence="1" key="1">
    <citation type="submission" date="2018-05" db="EMBL/GenBank/DDBJ databases">
        <authorList>
            <person name="Lanie J.A."/>
            <person name="Ng W.-L."/>
            <person name="Kazmierczak K.M."/>
            <person name="Andrzejewski T.M."/>
            <person name="Davidsen T.M."/>
            <person name="Wayne K.J."/>
            <person name="Tettelin H."/>
            <person name="Glass J.I."/>
            <person name="Rusch D."/>
            <person name="Podicherti R."/>
            <person name="Tsui H.-C.T."/>
            <person name="Winkler M.E."/>
        </authorList>
    </citation>
    <scope>NUCLEOTIDE SEQUENCE</scope>
</reference>
<protein>
    <submittedName>
        <fullName evidence="1">Uncharacterized protein</fullName>
    </submittedName>
</protein>
<dbReference type="EMBL" id="UINC01020312">
    <property type="protein sequence ID" value="SVA85415.1"/>
    <property type="molecule type" value="Genomic_DNA"/>
</dbReference>
<name>A0A381Z805_9ZZZZ</name>
<accession>A0A381Z805</accession>
<evidence type="ECO:0000313" key="1">
    <source>
        <dbReference type="EMBL" id="SVA85415.1"/>
    </source>
</evidence>
<proteinExistence type="predicted"/>
<sequence>MNQIIILGVILILLLITFLFSRKEQVSKAKFYKESRKTKKESWSQEKVMEYDEIQSKKEALLKAVDEKFKDNPEQAEDLIILINDWAELRKKIFTDRRSWVRNPEKDKK</sequence>